<evidence type="ECO:0000259" key="15">
    <source>
        <dbReference type="Pfam" id="PF14681"/>
    </source>
</evidence>
<gene>
    <name evidence="16" type="ORF">MYP_1073</name>
</gene>
<evidence type="ECO:0000256" key="8">
    <source>
        <dbReference type="ARBA" id="ARBA00022741"/>
    </source>
</evidence>
<comment type="pathway">
    <text evidence="2">Pyrimidine metabolism; UMP biosynthesis via salvage pathway; UMP from uracil: step 1/1.</text>
</comment>
<dbReference type="Proteomes" id="UP000030185">
    <property type="component" value="Unassembled WGS sequence"/>
</dbReference>
<dbReference type="SUPFAM" id="SSF53271">
    <property type="entry name" value="PRTase-like"/>
    <property type="match status" value="1"/>
</dbReference>
<comment type="cofactor">
    <cofactor evidence="1">
        <name>Mg(2+)</name>
        <dbReference type="ChEBI" id="CHEBI:18420"/>
    </cofactor>
</comment>
<dbReference type="RefSeq" id="WP_045459532.1">
    <property type="nucleotide sequence ID" value="NZ_BBLT01000002.1"/>
</dbReference>
<dbReference type="Gene3D" id="3.40.50.2020">
    <property type="match status" value="1"/>
</dbReference>
<keyword evidence="8" id="KW-0547">Nucleotide-binding</keyword>
<name>A0A098LAC3_9BACT</name>
<dbReference type="STRING" id="153721.MYP_1073"/>
<comment type="function">
    <text evidence="12">Catalyzes the conversion of uracil and 5-phospho-alpha-D-ribose 1-diphosphate (PRPP) to UMP and diphosphate.</text>
</comment>
<dbReference type="InterPro" id="IPR000836">
    <property type="entry name" value="PRTase_dom"/>
</dbReference>
<evidence type="ECO:0000256" key="12">
    <source>
        <dbReference type="ARBA" id="ARBA00056901"/>
    </source>
</evidence>
<evidence type="ECO:0000256" key="5">
    <source>
        <dbReference type="ARBA" id="ARBA00022533"/>
    </source>
</evidence>
<keyword evidence="17" id="KW-1185">Reference proteome</keyword>
<dbReference type="OrthoDB" id="9781675at2"/>
<evidence type="ECO:0000256" key="3">
    <source>
        <dbReference type="ARBA" id="ARBA00009516"/>
    </source>
</evidence>
<dbReference type="InterPro" id="IPR029057">
    <property type="entry name" value="PRTase-like"/>
</dbReference>
<keyword evidence="6 16" id="KW-0328">Glycosyltransferase</keyword>
<dbReference type="PANTHER" id="PTHR11608">
    <property type="entry name" value="BIFUNCTIONAL PROTEIN PYRR"/>
    <property type="match status" value="1"/>
</dbReference>
<evidence type="ECO:0000256" key="2">
    <source>
        <dbReference type="ARBA" id="ARBA00005180"/>
    </source>
</evidence>
<protein>
    <recommendedName>
        <fullName evidence="13">Uracil phosphoribosyltransferase</fullName>
        <ecNumber evidence="4">2.4.2.9</ecNumber>
    </recommendedName>
    <alternativeName>
        <fullName evidence="10">UMP pyrophosphorylase</fullName>
    </alternativeName>
    <alternativeName>
        <fullName evidence="14">UPRTase</fullName>
    </alternativeName>
</protein>
<reference evidence="16 17" key="1">
    <citation type="submission" date="2014-09" db="EMBL/GenBank/DDBJ databases">
        <title>Sporocytophaga myxococcoides PG-01 genome sequencing.</title>
        <authorList>
            <person name="Liu L."/>
            <person name="Gao P.J."/>
            <person name="Chen G.J."/>
            <person name="Wang L.S."/>
        </authorList>
    </citation>
    <scope>NUCLEOTIDE SEQUENCE [LARGE SCALE GENOMIC DNA]</scope>
    <source>
        <strain evidence="16 17">PG-01</strain>
    </source>
</reference>
<dbReference type="FunFam" id="3.40.50.2020:FF:000023">
    <property type="entry name" value="Probable uracil phosphoribosyltransferase"/>
    <property type="match status" value="1"/>
</dbReference>
<accession>A0A098LAC3</accession>
<dbReference type="eggNOG" id="COG0035">
    <property type="taxonomic scope" value="Bacteria"/>
</dbReference>
<evidence type="ECO:0000256" key="7">
    <source>
        <dbReference type="ARBA" id="ARBA00022679"/>
    </source>
</evidence>
<evidence type="ECO:0000313" key="16">
    <source>
        <dbReference type="EMBL" id="GAL83845.1"/>
    </source>
</evidence>
<dbReference type="CDD" id="cd06223">
    <property type="entry name" value="PRTases_typeI"/>
    <property type="match status" value="1"/>
</dbReference>
<comment type="catalytic activity">
    <reaction evidence="11">
        <text>UMP + diphosphate = 5-phospho-alpha-D-ribose 1-diphosphate + uracil</text>
        <dbReference type="Rhea" id="RHEA:13017"/>
        <dbReference type="ChEBI" id="CHEBI:17568"/>
        <dbReference type="ChEBI" id="CHEBI:33019"/>
        <dbReference type="ChEBI" id="CHEBI:57865"/>
        <dbReference type="ChEBI" id="CHEBI:58017"/>
        <dbReference type="EC" id="2.4.2.9"/>
    </reaction>
</comment>
<keyword evidence="5" id="KW-0021">Allosteric enzyme</keyword>
<dbReference type="PANTHER" id="PTHR11608:SF0">
    <property type="entry name" value="BIFUNCTIONAL PROTEIN PYRR"/>
    <property type="match status" value="1"/>
</dbReference>
<organism evidence="16 17">
    <name type="scientific">Sporocytophaga myxococcoides</name>
    <dbReference type="NCBI Taxonomy" id="153721"/>
    <lineage>
        <taxon>Bacteria</taxon>
        <taxon>Pseudomonadati</taxon>
        <taxon>Bacteroidota</taxon>
        <taxon>Cytophagia</taxon>
        <taxon>Cytophagales</taxon>
        <taxon>Cytophagaceae</taxon>
        <taxon>Sporocytophaga</taxon>
    </lineage>
</organism>
<dbReference type="Pfam" id="PF14681">
    <property type="entry name" value="UPRTase"/>
    <property type="match status" value="1"/>
</dbReference>
<evidence type="ECO:0000256" key="13">
    <source>
        <dbReference type="ARBA" id="ARBA00072146"/>
    </source>
</evidence>
<dbReference type="GO" id="GO:0004845">
    <property type="term" value="F:uracil phosphoribosyltransferase activity"/>
    <property type="evidence" value="ECO:0007669"/>
    <property type="project" value="UniProtKB-EC"/>
</dbReference>
<dbReference type="AlphaFoldDB" id="A0A098LAC3"/>
<keyword evidence="9" id="KW-0342">GTP-binding</keyword>
<dbReference type="EC" id="2.4.2.9" evidence="4"/>
<evidence type="ECO:0000313" key="17">
    <source>
        <dbReference type="Proteomes" id="UP000030185"/>
    </source>
</evidence>
<dbReference type="GO" id="GO:0005525">
    <property type="term" value="F:GTP binding"/>
    <property type="evidence" value="ECO:0007669"/>
    <property type="project" value="UniProtKB-KW"/>
</dbReference>
<evidence type="ECO:0000256" key="11">
    <source>
        <dbReference type="ARBA" id="ARBA00052919"/>
    </source>
</evidence>
<dbReference type="NCBIfam" id="NF001097">
    <property type="entry name" value="PRK00129.1"/>
    <property type="match status" value="1"/>
</dbReference>
<comment type="caution">
    <text evidence="16">The sequence shown here is derived from an EMBL/GenBank/DDBJ whole genome shotgun (WGS) entry which is preliminary data.</text>
</comment>
<keyword evidence="7 16" id="KW-0808">Transferase</keyword>
<dbReference type="EMBL" id="BBLT01000002">
    <property type="protein sequence ID" value="GAL83845.1"/>
    <property type="molecule type" value="Genomic_DNA"/>
</dbReference>
<evidence type="ECO:0000256" key="14">
    <source>
        <dbReference type="ARBA" id="ARBA00079807"/>
    </source>
</evidence>
<evidence type="ECO:0000256" key="1">
    <source>
        <dbReference type="ARBA" id="ARBA00001946"/>
    </source>
</evidence>
<dbReference type="InterPro" id="IPR050137">
    <property type="entry name" value="PyrR_bifunctional"/>
</dbReference>
<evidence type="ECO:0000256" key="10">
    <source>
        <dbReference type="ARBA" id="ARBA00031082"/>
    </source>
</evidence>
<feature type="domain" description="Phosphoribosyltransferase" evidence="15">
    <location>
        <begin position="12"/>
        <end position="212"/>
    </location>
</feature>
<evidence type="ECO:0000256" key="9">
    <source>
        <dbReference type="ARBA" id="ARBA00023134"/>
    </source>
</evidence>
<proteinExistence type="inferred from homology"/>
<evidence type="ECO:0000256" key="4">
    <source>
        <dbReference type="ARBA" id="ARBA00011894"/>
    </source>
</evidence>
<sequence>MFVLTQSPSVADRFLAELRSVEIQKDSMRFRRNMERLGALIAYEISKELDYKKEEVQSPLEKASTYVLERKIVIGAILRAGIPFFQGFLNIFDQSESAFIAAYRSNKSEETGNVEINMDYVASPDLTGKVLILTDPMLATGKSLVVAYRTLLKYGKPSEVHLAAVLSSREGIEYVKNEIPEAKLWTVAIDEKMNEKFFIVPGLGDAGDLAFGPKK</sequence>
<comment type="similarity">
    <text evidence="3">Belongs to the UPRTase family.</text>
</comment>
<evidence type="ECO:0000256" key="6">
    <source>
        <dbReference type="ARBA" id="ARBA00022676"/>
    </source>
</evidence>